<dbReference type="PANTHER" id="PTHR10656">
    <property type="entry name" value="CELL FATE DETERMINING PROTEIN MAB21-RELATED"/>
    <property type="match status" value="1"/>
</dbReference>
<sequence>MGNIIFRKSEYLYGLKEMILGLFPAYLGSTFTYSRIGDNLEEFVEFISVKTEVHSSGKYTQEQLEEHTDYVERFVQDLCADVGAKEPAFKSKELVGRGSHYEKTKVVSVDECDFLIPLALSDDENVQVENLGEDCFRYGGGDIGYGVVTVRLASLKQGFADDMVKKYTKGRHILSCKLVKKIQHAIKHSLESRLGSKFKGYADLQYGPKDTYPVGVCSMNEYCHGPSIWLRLGTPLTTTDIDLCFCIERFGRSPRTVMVPLGGEVEKKFYLKLCKCFVEDCHWMESIVDPPNDNKHVLTRWHKQVFICMKFISHILCTVGGKTSSFTLKTLVLKHQVRCKSNNVGECFEAVVRDMCGRKDNQSGCEPDTFDITLQNDVVYDVDYPGREIYHPIKKSNIIPAFIWFLQHVKYTKDTDWWCHLLDEGFPESVPESGLLWSFIQTYRKCIDQYAHDEKVMKFEWPHYANHTTKLSIRHQRHS</sequence>
<evidence type="ECO:0000313" key="3">
    <source>
        <dbReference type="Proteomes" id="UP000749559"/>
    </source>
</evidence>
<keyword evidence="3" id="KW-1185">Reference proteome</keyword>
<dbReference type="PANTHER" id="PTHR10656:SF42">
    <property type="entry name" value="CYCLIC GMP-AMP SYNTHASE-LIKE PROTEIN-RELATED"/>
    <property type="match status" value="1"/>
</dbReference>
<protein>
    <submittedName>
        <fullName evidence="2">Uncharacterized protein</fullName>
    </submittedName>
</protein>
<gene>
    <name evidence="2" type="ORF">OFUS_LOCUS13796</name>
</gene>
<name>A0A8J1UKN0_OWEFU</name>
<organism evidence="2 3">
    <name type="scientific">Owenia fusiformis</name>
    <name type="common">Polychaete worm</name>
    <dbReference type="NCBI Taxonomy" id="6347"/>
    <lineage>
        <taxon>Eukaryota</taxon>
        <taxon>Metazoa</taxon>
        <taxon>Spiralia</taxon>
        <taxon>Lophotrochozoa</taxon>
        <taxon>Annelida</taxon>
        <taxon>Polychaeta</taxon>
        <taxon>Sedentaria</taxon>
        <taxon>Canalipalpata</taxon>
        <taxon>Sabellida</taxon>
        <taxon>Oweniida</taxon>
        <taxon>Oweniidae</taxon>
        <taxon>Owenia</taxon>
    </lineage>
</organism>
<dbReference type="EMBL" id="CAIIXF020000007">
    <property type="protein sequence ID" value="CAH1788227.1"/>
    <property type="molecule type" value="Genomic_DNA"/>
</dbReference>
<accession>A0A8J1UKN0</accession>
<proteinExistence type="inferred from homology"/>
<comment type="caution">
    <text evidence="2">The sequence shown here is derived from an EMBL/GenBank/DDBJ whole genome shotgun (WGS) entry which is preliminary data.</text>
</comment>
<comment type="similarity">
    <text evidence="1">Belongs to the mab-21 family.</text>
</comment>
<dbReference type="OrthoDB" id="6054650at2759"/>
<dbReference type="AlphaFoldDB" id="A0A8J1UKN0"/>
<evidence type="ECO:0000313" key="2">
    <source>
        <dbReference type="EMBL" id="CAH1788227.1"/>
    </source>
</evidence>
<reference evidence="2" key="1">
    <citation type="submission" date="2022-03" db="EMBL/GenBank/DDBJ databases">
        <authorList>
            <person name="Martin C."/>
        </authorList>
    </citation>
    <scope>NUCLEOTIDE SEQUENCE</scope>
</reference>
<dbReference type="Gene3D" id="3.30.460.90">
    <property type="match status" value="1"/>
</dbReference>
<dbReference type="Proteomes" id="UP000749559">
    <property type="component" value="Unassembled WGS sequence"/>
</dbReference>
<evidence type="ECO:0000256" key="1">
    <source>
        <dbReference type="ARBA" id="ARBA00008307"/>
    </source>
</evidence>